<proteinExistence type="predicted"/>
<evidence type="ECO:0000259" key="7">
    <source>
        <dbReference type="Pfam" id="PF25547"/>
    </source>
</evidence>
<dbReference type="PANTHER" id="PTHR45800">
    <property type="entry name" value="PHOSPHATIDYLINOSITOL 4-KINASE GAMMA"/>
    <property type="match status" value="1"/>
</dbReference>
<reference evidence="9" key="1">
    <citation type="submission" date="2016-06" db="EMBL/GenBank/DDBJ databases">
        <authorList>
            <person name="Varghese N."/>
            <person name="Submissions Spin"/>
        </authorList>
    </citation>
    <scope>NUCLEOTIDE SEQUENCE [LARGE SCALE GENOMIC DNA]</scope>
    <source>
        <strain evidence="9">DSM 45794</strain>
    </source>
</reference>
<dbReference type="Pfam" id="PF00454">
    <property type="entry name" value="PI3_PI4_kinase"/>
    <property type="match status" value="1"/>
</dbReference>
<organism evidence="8 9">
    <name type="scientific">Micromonospora sediminicola</name>
    <dbReference type="NCBI Taxonomy" id="946078"/>
    <lineage>
        <taxon>Bacteria</taxon>
        <taxon>Bacillati</taxon>
        <taxon>Actinomycetota</taxon>
        <taxon>Actinomycetes</taxon>
        <taxon>Micromonosporales</taxon>
        <taxon>Micromonosporaceae</taxon>
        <taxon>Micromonospora</taxon>
    </lineage>
</organism>
<keyword evidence="1" id="KW-0808">Transferase</keyword>
<evidence type="ECO:0000256" key="4">
    <source>
        <dbReference type="ARBA" id="ARBA00022840"/>
    </source>
</evidence>
<evidence type="ECO:0000256" key="1">
    <source>
        <dbReference type="ARBA" id="ARBA00022679"/>
    </source>
</evidence>
<dbReference type="OrthoDB" id="5069709at2"/>
<dbReference type="Pfam" id="PF25547">
    <property type="entry name" value="WXG100_2"/>
    <property type="match status" value="1"/>
</dbReference>
<keyword evidence="3 8" id="KW-0418">Kinase</keyword>
<dbReference type="InterPro" id="IPR044571">
    <property type="entry name" value="P4KG1-8"/>
</dbReference>
<evidence type="ECO:0000256" key="5">
    <source>
        <dbReference type="SAM" id="MobiDB-lite"/>
    </source>
</evidence>
<feature type="region of interest" description="Disordered" evidence="5">
    <location>
        <begin position="258"/>
        <end position="390"/>
    </location>
</feature>
<feature type="compositionally biased region" description="Gly residues" evidence="5">
    <location>
        <begin position="334"/>
        <end position="367"/>
    </location>
</feature>
<dbReference type="AlphaFoldDB" id="A0A1A9BIV7"/>
<dbReference type="InterPro" id="IPR000403">
    <property type="entry name" value="PI3/4_kinase_cat_dom"/>
</dbReference>
<evidence type="ECO:0000259" key="6">
    <source>
        <dbReference type="Pfam" id="PF00454"/>
    </source>
</evidence>
<dbReference type="GO" id="GO:0016301">
    <property type="term" value="F:kinase activity"/>
    <property type="evidence" value="ECO:0007669"/>
    <property type="project" value="UniProtKB-KW"/>
</dbReference>
<evidence type="ECO:0000313" key="9">
    <source>
        <dbReference type="Proteomes" id="UP000199558"/>
    </source>
</evidence>
<feature type="compositionally biased region" description="Low complexity" evidence="5">
    <location>
        <begin position="258"/>
        <end position="276"/>
    </location>
</feature>
<dbReference type="InterPro" id="IPR057746">
    <property type="entry name" value="CpnT-like_N"/>
</dbReference>
<keyword evidence="4" id="KW-0067">ATP-binding</keyword>
<keyword evidence="9" id="KW-1185">Reference proteome</keyword>
<protein>
    <submittedName>
        <fullName evidence="8">Phosphatidylinositol 3-and 4-kinase</fullName>
    </submittedName>
</protein>
<dbReference type="Gene3D" id="1.10.1070.11">
    <property type="entry name" value="Phosphatidylinositol 3-/4-kinase, catalytic domain"/>
    <property type="match status" value="1"/>
</dbReference>
<keyword evidence="2" id="KW-0547">Nucleotide-binding</keyword>
<name>A0A1A9BIV7_9ACTN</name>
<feature type="domain" description="PI3K/PI4K catalytic" evidence="6">
    <location>
        <begin position="485"/>
        <end position="547"/>
    </location>
</feature>
<sequence>MSTAAANPLVAARQDTTTGYSGIGIVESLVDLRDGIESGSWIDSTIGGVGTSLEVLATCVDPIGSVVSWGVAWLIEHVKPLSDALDWLAGDPDQITAYAQTWHNVSRHVAGQVTALSEAVRTEIATWTGPASEAYRRYSDQHVRHLAGLADASGLIGTVVEGAGLLVALVRELVRDLIADFVSVLAVRLWQWLAEEALTLGVATPLVAAQVSALVAKWAAKVAGLLTALARSVSRLRPILSKLGELLDTLRAALRGLRRTPTGTATPDTPAAGPRPRAYDAPAGGGGQPPPWAWANPPTHGGPASGPPHDGPPASPGPAGGPSHDGGPPHAGGPANGGGPPHAGGPVNGGPAHDGGSGSEGGSGSDGGPAHDGVDPAESGSGSDPAVPHHASEAELRLLGREVHSMVELKPGEHVNDAYDVTFTDGTHGVYKPNVPENEFVQVRSTIPENQLAAREVAASRLDEDLGFGLVPTTARWDGPHGAGSMQEFVENAHPGRPVTDYSLAERERMAVLDYISGNTDRHMGNYLTGPDGRLVAIDHGYSFPESNAEPLRSDFVAQQRNQPLSPDTMARLQSTDPAVLADRLRATGLNESAVSGAMDRFNEIRSRGMITGEAWGAFRPPSPW</sequence>
<feature type="domain" description="Outer membrane channel protein CpnT-like N-terminal" evidence="7">
    <location>
        <begin position="72"/>
        <end position="216"/>
    </location>
</feature>
<feature type="compositionally biased region" description="Low complexity" evidence="5">
    <location>
        <begin position="293"/>
        <end position="302"/>
    </location>
</feature>
<feature type="compositionally biased region" description="Pro residues" evidence="5">
    <location>
        <begin position="305"/>
        <end position="316"/>
    </location>
</feature>
<dbReference type="SUPFAM" id="SSF140453">
    <property type="entry name" value="EsxAB dimer-like"/>
    <property type="match status" value="1"/>
</dbReference>
<dbReference type="STRING" id="946078.GA0070622_6124"/>
<dbReference type="GO" id="GO:0005524">
    <property type="term" value="F:ATP binding"/>
    <property type="evidence" value="ECO:0007669"/>
    <property type="project" value="UniProtKB-KW"/>
</dbReference>
<dbReference type="EMBL" id="FLRH01000004">
    <property type="protein sequence ID" value="SBT69006.1"/>
    <property type="molecule type" value="Genomic_DNA"/>
</dbReference>
<evidence type="ECO:0000256" key="2">
    <source>
        <dbReference type="ARBA" id="ARBA00022741"/>
    </source>
</evidence>
<dbReference type="Proteomes" id="UP000199558">
    <property type="component" value="Unassembled WGS sequence"/>
</dbReference>
<dbReference type="InterPro" id="IPR036689">
    <property type="entry name" value="ESAT-6-like_sf"/>
</dbReference>
<dbReference type="InterPro" id="IPR036940">
    <property type="entry name" value="PI3/4_kinase_cat_sf"/>
</dbReference>
<dbReference type="RefSeq" id="WP_091582882.1">
    <property type="nucleotide sequence ID" value="NZ_FLRH01000004.1"/>
</dbReference>
<accession>A0A1A9BIV7</accession>
<dbReference type="PANTHER" id="PTHR45800:SF11">
    <property type="entry name" value="PHOSPHATIDYLINOSITOL 3-KINASE-RELATED PROTEIN KINASE"/>
    <property type="match status" value="1"/>
</dbReference>
<evidence type="ECO:0000313" key="8">
    <source>
        <dbReference type="EMBL" id="SBT69006.1"/>
    </source>
</evidence>
<gene>
    <name evidence="8" type="ORF">GA0070622_6124</name>
</gene>
<evidence type="ECO:0000256" key="3">
    <source>
        <dbReference type="ARBA" id="ARBA00022777"/>
    </source>
</evidence>